<sequence>MFQKFEHNSLQTNSTRFLKSLCDRGTSLQFPPNSLAARLPVPLTLGNLRSTCSRREQAKRKRKCSLNSNLHPILGSQTPDCFLGREEV</sequence>
<accession>A0AAV4RYD9</accession>
<name>A0AAV4RYD9_9ARAC</name>
<gene>
    <name evidence="1" type="ORF">CDAR_31061</name>
</gene>
<dbReference type="AlphaFoldDB" id="A0AAV4RYD9"/>
<proteinExistence type="predicted"/>
<keyword evidence="2" id="KW-1185">Reference proteome</keyword>
<reference evidence="1 2" key="1">
    <citation type="submission" date="2021-06" db="EMBL/GenBank/DDBJ databases">
        <title>Caerostris darwini draft genome.</title>
        <authorList>
            <person name="Kono N."/>
            <person name="Arakawa K."/>
        </authorList>
    </citation>
    <scope>NUCLEOTIDE SEQUENCE [LARGE SCALE GENOMIC DNA]</scope>
</reference>
<organism evidence="1 2">
    <name type="scientific">Caerostris darwini</name>
    <dbReference type="NCBI Taxonomy" id="1538125"/>
    <lineage>
        <taxon>Eukaryota</taxon>
        <taxon>Metazoa</taxon>
        <taxon>Ecdysozoa</taxon>
        <taxon>Arthropoda</taxon>
        <taxon>Chelicerata</taxon>
        <taxon>Arachnida</taxon>
        <taxon>Araneae</taxon>
        <taxon>Araneomorphae</taxon>
        <taxon>Entelegynae</taxon>
        <taxon>Araneoidea</taxon>
        <taxon>Araneidae</taxon>
        <taxon>Caerostris</taxon>
    </lineage>
</organism>
<dbReference type="EMBL" id="BPLQ01006863">
    <property type="protein sequence ID" value="GIY25866.1"/>
    <property type="molecule type" value="Genomic_DNA"/>
</dbReference>
<evidence type="ECO:0000313" key="1">
    <source>
        <dbReference type="EMBL" id="GIY25866.1"/>
    </source>
</evidence>
<comment type="caution">
    <text evidence="1">The sequence shown here is derived from an EMBL/GenBank/DDBJ whole genome shotgun (WGS) entry which is preliminary data.</text>
</comment>
<evidence type="ECO:0000313" key="2">
    <source>
        <dbReference type="Proteomes" id="UP001054837"/>
    </source>
</evidence>
<dbReference type="Proteomes" id="UP001054837">
    <property type="component" value="Unassembled WGS sequence"/>
</dbReference>
<protein>
    <submittedName>
        <fullName evidence="1">Uncharacterized protein</fullName>
    </submittedName>
</protein>